<name>A0A1R1S3J4_9BACI</name>
<dbReference type="OrthoDB" id="2857147at2"/>
<reference evidence="1 2" key="1">
    <citation type="submission" date="2017-01" db="EMBL/GenBank/DDBJ databases">
        <title>Bacillus phylogenomics.</title>
        <authorList>
            <person name="Dunlap C."/>
        </authorList>
    </citation>
    <scope>NUCLEOTIDE SEQUENCE [LARGE SCALE GENOMIC DNA]</scope>
    <source>
        <strain evidence="1 2">NRRL B-41282</strain>
    </source>
</reference>
<accession>A0A1R1S3J4</accession>
<dbReference type="Proteomes" id="UP000187367">
    <property type="component" value="Unassembled WGS sequence"/>
</dbReference>
<organism evidence="1 2">
    <name type="scientific">Bacillus swezeyi</name>
    <dbReference type="NCBI Taxonomy" id="1925020"/>
    <lineage>
        <taxon>Bacteria</taxon>
        <taxon>Bacillati</taxon>
        <taxon>Bacillota</taxon>
        <taxon>Bacilli</taxon>
        <taxon>Bacillales</taxon>
        <taxon>Bacillaceae</taxon>
        <taxon>Bacillus</taxon>
    </lineage>
</organism>
<dbReference type="RefSeq" id="WP_076758317.1">
    <property type="nucleotide sequence ID" value="NZ_JARMMK010000002.1"/>
</dbReference>
<evidence type="ECO:0000313" key="2">
    <source>
        <dbReference type="Proteomes" id="UP000187367"/>
    </source>
</evidence>
<comment type="caution">
    <text evidence="1">The sequence shown here is derived from an EMBL/GenBank/DDBJ whole genome shotgun (WGS) entry which is preliminary data.</text>
</comment>
<sequence length="142" mass="16586">MDFGHKIKLARNGISHELKYVEEKMSRLEKARQDIQKEQQISAGEIDQIMKPELGIHWTGERAEDFFDECDSAHTAMYHVVHDEYEGYMHSIQVQLMTLKAEKAGLLFEQQAVMSAQELLEKGEAAVHLLEHKVEQFRKWIF</sequence>
<accession>A0A1R1QV59</accession>
<protein>
    <recommendedName>
        <fullName evidence="3">DUF5082 domain-containing protein</fullName>
    </recommendedName>
</protein>
<evidence type="ECO:0008006" key="3">
    <source>
        <dbReference type="Google" id="ProtNLM"/>
    </source>
</evidence>
<gene>
    <name evidence="1" type="ORF">BW143_04125</name>
</gene>
<keyword evidence="2" id="KW-1185">Reference proteome</keyword>
<evidence type="ECO:0000313" key="1">
    <source>
        <dbReference type="EMBL" id="OMI08525.1"/>
    </source>
</evidence>
<dbReference type="EMBL" id="MTJL01000006">
    <property type="protein sequence ID" value="OMI08525.1"/>
    <property type="molecule type" value="Genomic_DNA"/>
</dbReference>
<dbReference type="AlphaFoldDB" id="A0A1R1S3J4"/>
<proteinExistence type="predicted"/>